<reference evidence="1 2" key="1">
    <citation type="submission" date="2024-06" db="EMBL/GenBank/DDBJ databases">
        <title>Genomic Encyclopedia of Type Strains, Phase IV (KMG-IV): sequencing the most valuable type-strain genomes for metagenomic binning, comparative biology and taxonomic classification.</title>
        <authorList>
            <person name="Goeker M."/>
        </authorList>
    </citation>
    <scope>NUCLEOTIDE SEQUENCE [LARGE SCALE GENOMIC DNA]</scope>
    <source>
        <strain evidence="1 2">DSM 29126</strain>
    </source>
</reference>
<proteinExistence type="predicted"/>
<protein>
    <submittedName>
        <fullName evidence="1">ABC-type iron transport system FetAB permease component</fullName>
    </submittedName>
</protein>
<evidence type="ECO:0000313" key="1">
    <source>
        <dbReference type="EMBL" id="MET3533338.1"/>
    </source>
</evidence>
<dbReference type="Pfam" id="PF10439">
    <property type="entry name" value="Bacteriocin_IIc"/>
    <property type="match status" value="1"/>
</dbReference>
<organism evidence="1 2">
    <name type="scientific">Streptococcus parasuis</name>
    <dbReference type="NCBI Taxonomy" id="1501662"/>
    <lineage>
        <taxon>Bacteria</taxon>
        <taxon>Bacillati</taxon>
        <taxon>Bacillota</taxon>
        <taxon>Bacilli</taxon>
        <taxon>Lactobacillales</taxon>
        <taxon>Streptococcaceae</taxon>
        <taxon>Streptococcus</taxon>
    </lineage>
</organism>
<name>A0ABV2ERC6_9STRE</name>
<sequence>MNTKTIEQFNVISTDTLATVEGGFSDRDCVNAIFGTAITTAGAGFVGGMATFGVTSLPGAFVGFHVGAIAGGLVCVGGKIGSKFG</sequence>
<dbReference type="InterPro" id="IPR019493">
    <property type="entry name" value="Bacteriocin_IIb_lactacin-rel"/>
</dbReference>
<gene>
    <name evidence="1" type="ORF">ABID50_000488</name>
</gene>
<dbReference type="RefSeq" id="WP_172096808.1">
    <property type="nucleotide sequence ID" value="NZ_AP024276.1"/>
</dbReference>
<keyword evidence="2" id="KW-1185">Reference proteome</keyword>
<evidence type="ECO:0000313" key="2">
    <source>
        <dbReference type="Proteomes" id="UP001549134"/>
    </source>
</evidence>
<dbReference type="EMBL" id="JBEPLX010000003">
    <property type="protein sequence ID" value="MET3533338.1"/>
    <property type="molecule type" value="Genomic_DNA"/>
</dbReference>
<dbReference type="GeneID" id="78827235"/>
<accession>A0ABV2ERC6</accession>
<comment type="caution">
    <text evidence="1">The sequence shown here is derived from an EMBL/GenBank/DDBJ whole genome shotgun (WGS) entry which is preliminary data.</text>
</comment>
<dbReference type="Proteomes" id="UP001549134">
    <property type="component" value="Unassembled WGS sequence"/>
</dbReference>